<proteinExistence type="predicted"/>
<protein>
    <submittedName>
        <fullName evidence="1">Septum formation protein Maf</fullName>
    </submittedName>
</protein>
<evidence type="ECO:0000313" key="2">
    <source>
        <dbReference type="Proteomes" id="UP000594014"/>
    </source>
</evidence>
<evidence type="ECO:0000313" key="1">
    <source>
        <dbReference type="EMBL" id="QOX63165.1"/>
    </source>
</evidence>
<reference evidence="1" key="1">
    <citation type="submission" date="2019-08" db="EMBL/GenBank/DDBJ databases">
        <title>Genome sequence of Clostridiales bacterium MT110.</title>
        <authorList>
            <person name="Cao J."/>
        </authorList>
    </citation>
    <scope>NUCLEOTIDE SEQUENCE</scope>
    <source>
        <strain evidence="1">MT110</strain>
    </source>
</reference>
<organism evidence="1 2">
    <name type="scientific">Anoxybacterium hadale</name>
    <dbReference type="NCBI Taxonomy" id="3408580"/>
    <lineage>
        <taxon>Bacteria</taxon>
        <taxon>Bacillati</taxon>
        <taxon>Bacillota</taxon>
        <taxon>Clostridia</taxon>
        <taxon>Peptostreptococcales</taxon>
        <taxon>Anaerovoracaceae</taxon>
        <taxon>Anoxybacterium</taxon>
    </lineage>
</organism>
<sequence length="213" mass="23672">MESRIILASSSPRRIELLKACGIEPIIIPPSGVSEDLSLPLSMEQAVMYLALKKGLYSEKIYLSQYESDDSALTPAVLIAADTIVFKNGMIGKPLDRADAAATLKRLRNSSHYVATGVSLIKPGTNKRSVFFDVTEVFFKDYSDEEIDQYLDTQEPWDKAGSYAIQGYWGKHISHFAGSYDNVIGFPWGLIQSILKESWPEISLKNETISPTD</sequence>
<accession>A0ACD1AAA5</accession>
<name>A0ACD1AAA5_9FIRM</name>
<gene>
    <name evidence="1" type="primary">maf</name>
    <name evidence="1" type="ORF">FRZ06_07300</name>
</gene>
<dbReference type="Proteomes" id="UP000594014">
    <property type="component" value="Chromosome"/>
</dbReference>
<keyword evidence="2" id="KW-1185">Reference proteome</keyword>
<dbReference type="EMBL" id="CP042469">
    <property type="protein sequence ID" value="QOX63165.1"/>
    <property type="molecule type" value="Genomic_DNA"/>
</dbReference>